<dbReference type="Proteomes" id="UP000006078">
    <property type="component" value="Unassembled WGS sequence"/>
</dbReference>
<protein>
    <submittedName>
        <fullName evidence="3">Putative membrane protein</fullName>
    </submittedName>
</protein>
<dbReference type="PATRIC" id="fig|883169.3.peg.1534"/>
<evidence type="ECO:0000313" key="5">
    <source>
        <dbReference type="Proteomes" id="UP000006078"/>
    </source>
</evidence>
<feature type="transmembrane region" description="Helical" evidence="2">
    <location>
        <begin position="36"/>
        <end position="56"/>
    </location>
</feature>
<sequence length="113" mass="12573">MNEHSPAENHTSPDTGPDADAKLGSHARRALLKYGLARLGLFVALAAAVQLIGFAFGITLPIVISALLGLLIAFPLSMLVFTNLRIDATRSLARWREVRRRRKRWVQEELAER</sequence>
<feature type="transmembrane region" description="Helical" evidence="2">
    <location>
        <begin position="62"/>
        <end position="84"/>
    </location>
</feature>
<evidence type="ECO:0000313" key="4">
    <source>
        <dbReference type="EMBL" id="EJZ81547.1"/>
    </source>
</evidence>
<proteinExistence type="predicted"/>
<evidence type="ECO:0000313" key="6">
    <source>
        <dbReference type="Proteomes" id="UP000011016"/>
    </source>
</evidence>
<dbReference type="AlphaFoldDB" id="I7LCN7"/>
<dbReference type="HOGENOM" id="CLU_113726_2_0_11"/>
<evidence type="ECO:0000313" key="3">
    <source>
        <dbReference type="EMBL" id="CCI84114.1"/>
    </source>
</evidence>
<gene>
    <name evidence="3" type="ORF">BN46_1398</name>
    <name evidence="4" type="ORF">HMPREF9719_01590</name>
</gene>
<evidence type="ECO:0000256" key="1">
    <source>
        <dbReference type="SAM" id="MobiDB-lite"/>
    </source>
</evidence>
<feature type="region of interest" description="Disordered" evidence="1">
    <location>
        <begin position="1"/>
        <end position="22"/>
    </location>
</feature>
<dbReference type="InterPro" id="IPR025323">
    <property type="entry name" value="DUF4229"/>
</dbReference>
<keyword evidence="5" id="KW-1185">Reference proteome</keyword>
<organism evidence="3 6">
    <name type="scientific">Corynebacterium otitidis ATCC 51513</name>
    <dbReference type="NCBI Taxonomy" id="883169"/>
    <lineage>
        <taxon>Bacteria</taxon>
        <taxon>Bacillati</taxon>
        <taxon>Actinomycetota</taxon>
        <taxon>Actinomycetes</taxon>
        <taxon>Mycobacteriales</taxon>
        <taxon>Corynebacteriaceae</taxon>
        <taxon>Corynebacterium</taxon>
    </lineage>
</organism>
<comment type="caution">
    <text evidence="3">The sequence shown here is derived from an EMBL/GenBank/DDBJ whole genome shotgun (WGS) entry which is preliminary data.</text>
</comment>
<accession>I7LCN7</accession>
<reference evidence="3 6" key="1">
    <citation type="journal article" date="2012" name="J. Bacteriol.">
        <title>Draft Genome Sequence of Turicella otitidis ATCC 51513, Isolated from Middle Ear Fluid from a Child with Otitis Media.</title>
        <authorList>
            <person name="Brinkrolf K."/>
            <person name="Schneider J."/>
            <person name="Knecht M."/>
            <person name="Ruckert C."/>
            <person name="Tauch A."/>
        </authorList>
    </citation>
    <scope>NUCLEOTIDE SEQUENCE [LARGE SCALE GENOMIC DNA]</scope>
    <source>
        <strain evidence="3 6">ATCC 51513</strain>
    </source>
</reference>
<keyword evidence="2" id="KW-0812">Transmembrane</keyword>
<dbReference type="EMBL" id="AHAE01000074">
    <property type="protein sequence ID" value="EJZ81547.1"/>
    <property type="molecule type" value="Genomic_DNA"/>
</dbReference>
<name>I7LCN7_9CORY</name>
<evidence type="ECO:0000256" key="2">
    <source>
        <dbReference type="SAM" id="Phobius"/>
    </source>
</evidence>
<dbReference type="RefSeq" id="WP_004601480.1">
    <property type="nucleotide sequence ID" value="NZ_HF541868.1"/>
</dbReference>
<dbReference type="Pfam" id="PF14012">
    <property type="entry name" value="DUF4229"/>
    <property type="match status" value="1"/>
</dbReference>
<dbReference type="EMBL" id="CAJZ01000209">
    <property type="protein sequence ID" value="CCI84114.1"/>
    <property type="molecule type" value="Genomic_DNA"/>
</dbReference>
<reference evidence="4 5" key="2">
    <citation type="submission" date="2012-08" db="EMBL/GenBank/DDBJ databases">
        <title>The Genome Sequence of Turicella otitidis ATCC 51513.</title>
        <authorList>
            <consortium name="The Broad Institute Genome Sequencing Platform"/>
            <person name="Earl A."/>
            <person name="Ward D."/>
            <person name="Feldgarden M."/>
            <person name="Gevers D."/>
            <person name="Huys G."/>
            <person name="Walker B."/>
            <person name="Young S.K."/>
            <person name="Zeng Q."/>
            <person name="Gargeya S."/>
            <person name="Fitzgerald M."/>
            <person name="Haas B."/>
            <person name="Abouelleil A."/>
            <person name="Alvarado L."/>
            <person name="Arachchi H.M."/>
            <person name="Berlin A.M."/>
            <person name="Chapman S.B."/>
            <person name="Goldberg J."/>
            <person name="Griggs A."/>
            <person name="Gujja S."/>
            <person name="Hansen M."/>
            <person name="Howarth C."/>
            <person name="Imamovic A."/>
            <person name="Larimer J."/>
            <person name="McCowen C."/>
            <person name="Montmayeur A."/>
            <person name="Murphy C."/>
            <person name="Neiman D."/>
            <person name="Pearson M."/>
            <person name="Priest M."/>
            <person name="Roberts A."/>
            <person name="Saif S."/>
            <person name="Shea T."/>
            <person name="Sisk P."/>
            <person name="Sykes S."/>
            <person name="Wortman J."/>
            <person name="Nusbaum C."/>
            <person name="Birren B."/>
        </authorList>
    </citation>
    <scope>NUCLEOTIDE SEQUENCE [LARGE SCALE GENOMIC DNA]</scope>
    <source>
        <strain evidence="4 5">ATCC 51513</strain>
    </source>
</reference>
<dbReference type="OrthoDB" id="4411979at2"/>
<keyword evidence="2" id="KW-0472">Membrane</keyword>
<dbReference type="Proteomes" id="UP000011016">
    <property type="component" value="Unassembled WGS sequence"/>
</dbReference>
<keyword evidence="2" id="KW-1133">Transmembrane helix</keyword>